<keyword evidence="1" id="KW-0808">Transferase</keyword>
<dbReference type="Proteomes" id="UP001595698">
    <property type="component" value="Unassembled WGS sequence"/>
</dbReference>
<evidence type="ECO:0000313" key="4">
    <source>
        <dbReference type="Proteomes" id="UP001595698"/>
    </source>
</evidence>
<evidence type="ECO:0000313" key="3">
    <source>
        <dbReference type="EMBL" id="MFC3985117.1"/>
    </source>
</evidence>
<keyword evidence="4" id="KW-1185">Reference proteome</keyword>
<protein>
    <submittedName>
        <fullName evidence="3">Beta-ketoacyl synthase N-terminal-like domain-containing protein</fullName>
    </submittedName>
</protein>
<dbReference type="Gene3D" id="3.40.47.10">
    <property type="match status" value="1"/>
</dbReference>
<proteinExistence type="predicted"/>
<evidence type="ECO:0000256" key="1">
    <source>
        <dbReference type="ARBA" id="ARBA00022679"/>
    </source>
</evidence>
<dbReference type="RefSeq" id="WP_386195131.1">
    <property type="nucleotide sequence ID" value="NZ_JBHSBC010000041.1"/>
</dbReference>
<dbReference type="SUPFAM" id="SSF53901">
    <property type="entry name" value="Thiolase-like"/>
    <property type="match status" value="2"/>
</dbReference>
<dbReference type="InterPro" id="IPR000794">
    <property type="entry name" value="Beta-ketoacyl_synthase"/>
</dbReference>
<evidence type="ECO:0000259" key="2">
    <source>
        <dbReference type="Pfam" id="PF00109"/>
    </source>
</evidence>
<reference evidence="4" key="1">
    <citation type="journal article" date="2019" name="Int. J. Syst. Evol. Microbiol.">
        <title>The Global Catalogue of Microorganisms (GCM) 10K type strain sequencing project: providing services to taxonomists for standard genome sequencing and annotation.</title>
        <authorList>
            <consortium name="The Broad Institute Genomics Platform"/>
            <consortium name="The Broad Institute Genome Sequencing Center for Infectious Disease"/>
            <person name="Wu L."/>
            <person name="Ma J."/>
        </authorList>
    </citation>
    <scope>NUCLEOTIDE SEQUENCE [LARGE SCALE GENOMIC DNA]</scope>
    <source>
        <strain evidence="4">TBRC 7912</strain>
    </source>
</reference>
<feature type="domain" description="Beta-ketoacyl synthase-like N-terminal" evidence="2">
    <location>
        <begin position="50"/>
        <end position="202"/>
    </location>
</feature>
<organism evidence="3 4">
    <name type="scientific">Streptosporangium jomthongense</name>
    <dbReference type="NCBI Taxonomy" id="1193683"/>
    <lineage>
        <taxon>Bacteria</taxon>
        <taxon>Bacillati</taxon>
        <taxon>Actinomycetota</taxon>
        <taxon>Actinomycetes</taxon>
        <taxon>Streptosporangiales</taxon>
        <taxon>Streptosporangiaceae</taxon>
        <taxon>Streptosporangium</taxon>
    </lineage>
</organism>
<name>A0ABV8FCW7_9ACTN</name>
<dbReference type="InterPro" id="IPR014030">
    <property type="entry name" value="Ketoacyl_synth_N"/>
</dbReference>
<gene>
    <name evidence="3" type="ORF">ACFOYY_33665</name>
</gene>
<dbReference type="PANTHER" id="PTHR11712:SF336">
    <property type="entry name" value="3-OXOACYL-[ACYL-CARRIER-PROTEIN] SYNTHASE, MITOCHONDRIAL"/>
    <property type="match status" value="1"/>
</dbReference>
<dbReference type="PANTHER" id="PTHR11712">
    <property type="entry name" value="POLYKETIDE SYNTHASE-RELATED"/>
    <property type="match status" value="1"/>
</dbReference>
<accession>A0ABV8FCW7</accession>
<dbReference type="InterPro" id="IPR016039">
    <property type="entry name" value="Thiolase-like"/>
</dbReference>
<dbReference type="EMBL" id="JBHSBC010000041">
    <property type="protein sequence ID" value="MFC3985117.1"/>
    <property type="molecule type" value="Genomic_DNA"/>
</dbReference>
<comment type="caution">
    <text evidence="3">The sequence shown here is derived from an EMBL/GenBank/DDBJ whole genome shotgun (WGS) entry which is preliminary data.</text>
</comment>
<sequence length="354" mass="36496">MDELVMSGWSVASPFGLGAGPFAAGIGTGRQPSPVTDGGPFDRAYVIPGFDIPPKLGGKSTRGMDRATGIAVTGVGMLLEEYGGGPGDHPERVGLVLGTGSGSVQSIVDFTRDSMVGERPYDVDPARFPNTVMNRAAGQSAIWYGLKGPNATVAGGAVTGLLALNYASRLLRRGRCETILCGAVEEFSEHRGWLAWHSGQRSEPLGEGCAIFLLESRENAVRSGRTPLATVLGSRFAAFGHQEEAGRRLSECVTGLLTRCDLDPADVRMVATSETTGTLGEQESAGVTDAIGGAAVRLRCREALGDTAAASAAFQLAATLAAGRDEPAGSLALVTSVDCGGVVGCTALRLEPCP</sequence>
<dbReference type="Pfam" id="PF00109">
    <property type="entry name" value="ketoacyl-synt"/>
    <property type="match status" value="1"/>
</dbReference>